<keyword evidence="3" id="KW-1185">Reference proteome</keyword>
<keyword evidence="2" id="KW-0223">Dioxygenase</keyword>
<reference evidence="2 3" key="1">
    <citation type="submission" date="2020-08" db="EMBL/GenBank/DDBJ databases">
        <title>Genomic Encyclopedia of Type Strains, Phase III (KMG-III): the genomes of soil and plant-associated and newly described type strains.</title>
        <authorList>
            <person name="Whitman W."/>
        </authorList>
    </citation>
    <scope>NUCLEOTIDE SEQUENCE [LARGE SCALE GENOMIC DNA]</scope>
    <source>
        <strain evidence="2 3">CECT 5862</strain>
    </source>
</reference>
<dbReference type="RefSeq" id="WP_183599075.1">
    <property type="nucleotide sequence ID" value="NZ_JACHXK010000003.1"/>
</dbReference>
<dbReference type="AlphaFoldDB" id="A0A7W5AX40"/>
<dbReference type="InterPro" id="IPR004360">
    <property type="entry name" value="Glyas_Fos-R_dOase_dom"/>
</dbReference>
<dbReference type="Proteomes" id="UP000570361">
    <property type="component" value="Unassembled WGS sequence"/>
</dbReference>
<gene>
    <name evidence="2" type="ORF">FHS18_001779</name>
</gene>
<dbReference type="GO" id="GO:0051213">
    <property type="term" value="F:dioxygenase activity"/>
    <property type="evidence" value="ECO:0007669"/>
    <property type="project" value="UniProtKB-KW"/>
</dbReference>
<organism evidence="2 3">
    <name type="scientific">Paenibacillus phyllosphaerae</name>
    <dbReference type="NCBI Taxonomy" id="274593"/>
    <lineage>
        <taxon>Bacteria</taxon>
        <taxon>Bacillati</taxon>
        <taxon>Bacillota</taxon>
        <taxon>Bacilli</taxon>
        <taxon>Bacillales</taxon>
        <taxon>Paenibacillaceae</taxon>
        <taxon>Paenibacillus</taxon>
    </lineage>
</organism>
<feature type="domain" description="Glyoxalase/fosfomycin resistance/dioxygenase" evidence="1">
    <location>
        <begin position="10"/>
        <end position="96"/>
    </location>
</feature>
<proteinExistence type="predicted"/>
<evidence type="ECO:0000259" key="1">
    <source>
        <dbReference type="Pfam" id="PF00903"/>
    </source>
</evidence>
<dbReference type="GO" id="GO:0016829">
    <property type="term" value="F:lyase activity"/>
    <property type="evidence" value="ECO:0007669"/>
    <property type="project" value="UniProtKB-KW"/>
</dbReference>
<protein>
    <submittedName>
        <fullName evidence="2">Catechol 2,3-dioxygenase-like lactoylglutathione lyase family enzyme</fullName>
    </submittedName>
</protein>
<dbReference type="InterPro" id="IPR029068">
    <property type="entry name" value="Glyas_Bleomycin-R_OHBP_Dase"/>
</dbReference>
<sequence>MNVKGADSDGYGEEVHQSRTNDPTHIFLWQTTDATASTFTVHGEPFPVIGFQVVDMDEFCRKIAESGVSVHGDPQAAPVEEGRRFLKFFDPDGNMLVAHTA</sequence>
<accession>A0A7W5AX40</accession>
<dbReference type="Pfam" id="PF00903">
    <property type="entry name" value="Glyoxalase"/>
    <property type="match status" value="1"/>
</dbReference>
<evidence type="ECO:0000313" key="2">
    <source>
        <dbReference type="EMBL" id="MBB3109716.1"/>
    </source>
</evidence>
<dbReference type="EMBL" id="JACHXK010000003">
    <property type="protein sequence ID" value="MBB3109716.1"/>
    <property type="molecule type" value="Genomic_DNA"/>
</dbReference>
<dbReference type="Gene3D" id="3.10.180.10">
    <property type="entry name" value="2,3-Dihydroxybiphenyl 1,2-Dioxygenase, domain 1"/>
    <property type="match status" value="1"/>
</dbReference>
<comment type="caution">
    <text evidence="2">The sequence shown here is derived from an EMBL/GenBank/DDBJ whole genome shotgun (WGS) entry which is preliminary data.</text>
</comment>
<evidence type="ECO:0000313" key="3">
    <source>
        <dbReference type="Proteomes" id="UP000570361"/>
    </source>
</evidence>
<dbReference type="SUPFAM" id="SSF54593">
    <property type="entry name" value="Glyoxalase/Bleomycin resistance protein/Dihydroxybiphenyl dioxygenase"/>
    <property type="match status" value="1"/>
</dbReference>
<keyword evidence="2" id="KW-0456">Lyase</keyword>
<name>A0A7W5AX40_9BACL</name>
<keyword evidence="2" id="KW-0560">Oxidoreductase</keyword>